<dbReference type="RefSeq" id="WP_011850195.1">
    <property type="nucleotide sequence ID" value="NC_009073.1"/>
</dbReference>
<dbReference type="InterPro" id="IPR037294">
    <property type="entry name" value="ABC_BtuC-like"/>
</dbReference>
<organism evidence="9 10">
    <name type="scientific">Pyrobaculum calidifontis (strain DSM 21063 / JCM 11548 / VA1)</name>
    <dbReference type="NCBI Taxonomy" id="410359"/>
    <lineage>
        <taxon>Archaea</taxon>
        <taxon>Thermoproteota</taxon>
        <taxon>Thermoprotei</taxon>
        <taxon>Thermoproteales</taxon>
        <taxon>Thermoproteaceae</taxon>
        <taxon>Pyrobaculum</taxon>
    </lineage>
</organism>
<dbReference type="PANTHER" id="PTHR30472">
    <property type="entry name" value="FERRIC ENTEROBACTIN TRANSPORT SYSTEM PERMEASE PROTEIN"/>
    <property type="match status" value="1"/>
</dbReference>
<dbReference type="Gene3D" id="1.10.3470.10">
    <property type="entry name" value="ABC transporter involved in vitamin B12 uptake, BtuC"/>
    <property type="match status" value="1"/>
</dbReference>
<comment type="similarity">
    <text evidence="2">Belongs to the binding-protein-dependent transport system permease family. FecCD subfamily.</text>
</comment>
<feature type="transmembrane region" description="Helical" evidence="8">
    <location>
        <begin position="65"/>
        <end position="87"/>
    </location>
</feature>
<evidence type="ECO:0000256" key="4">
    <source>
        <dbReference type="ARBA" id="ARBA00022475"/>
    </source>
</evidence>
<dbReference type="GeneID" id="4908471"/>
<dbReference type="KEGG" id="pcl:Pcal_1518"/>
<dbReference type="Proteomes" id="UP000001431">
    <property type="component" value="Chromosome"/>
</dbReference>
<feature type="transmembrane region" description="Helical" evidence="8">
    <location>
        <begin position="93"/>
        <end position="113"/>
    </location>
</feature>
<dbReference type="InterPro" id="IPR000522">
    <property type="entry name" value="ABC_transptr_permease_BtuC"/>
</dbReference>
<evidence type="ECO:0000256" key="7">
    <source>
        <dbReference type="ARBA" id="ARBA00023136"/>
    </source>
</evidence>
<name>A3MWC0_PYRCJ</name>
<dbReference type="AlphaFoldDB" id="A3MWC0"/>
<dbReference type="GO" id="GO:0022857">
    <property type="term" value="F:transmembrane transporter activity"/>
    <property type="evidence" value="ECO:0007669"/>
    <property type="project" value="InterPro"/>
</dbReference>
<feature type="transmembrane region" description="Helical" evidence="8">
    <location>
        <begin position="211"/>
        <end position="237"/>
    </location>
</feature>
<feature type="transmembrane region" description="Helical" evidence="8">
    <location>
        <begin position="33"/>
        <end position="53"/>
    </location>
</feature>
<evidence type="ECO:0000256" key="5">
    <source>
        <dbReference type="ARBA" id="ARBA00022692"/>
    </source>
</evidence>
<dbReference type="HOGENOM" id="CLU_013016_0_3_2"/>
<comment type="subcellular location">
    <subcellularLocation>
        <location evidence="1">Cell membrane</location>
        <topology evidence="1">Multi-pass membrane protein</topology>
    </subcellularLocation>
</comment>
<dbReference type="SUPFAM" id="SSF81345">
    <property type="entry name" value="ABC transporter involved in vitamin B12 uptake, BtuC"/>
    <property type="match status" value="1"/>
</dbReference>
<evidence type="ECO:0000256" key="8">
    <source>
        <dbReference type="SAM" id="Phobius"/>
    </source>
</evidence>
<keyword evidence="10" id="KW-1185">Reference proteome</keyword>
<feature type="transmembrane region" description="Helical" evidence="8">
    <location>
        <begin position="120"/>
        <end position="143"/>
    </location>
</feature>
<feature type="transmembrane region" description="Helical" evidence="8">
    <location>
        <begin position="257"/>
        <end position="277"/>
    </location>
</feature>
<keyword evidence="4" id="KW-1003">Cell membrane</keyword>
<dbReference type="eggNOG" id="arCOG01007">
    <property type="taxonomic scope" value="Archaea"/>
</dbReference>
<evidence type="ECO:0000256" key="3">
    <source>
        <dbReference type="ARBA" id="ARBA00022448"/>
    </source>
</evidence>
<evidence type="ECO:0000313" key="10">
    <source>
        <dbReference type="Proteomes" id="UP000001431"/>
    </source>
</evidence>
<dbReference type="GO" id="GO:0005886">
    <property type="term" value="C:plasma membrane"/>
    <property type="evidence" value="ECO:0007669"/>
    <property type="project" value="UniProtKB-SubCell"/>
</dbReference>
<dbReference type="STRING" id="410359.Pcal_1518"/>
<evidence type="ECO:0000256" key="2">
    <source>
        <dbReference type="ARBA" id="ARBA00007935"/>
    </source>
</evidence>
<protein>
    <submittedName>
        <fullName evidence="9">Transport system permease protein</fullName>
    </submittedName>
</protein>
<keyword evidence="5 8" id="KW-0812">Transmembrane</keyword>
<feature type="transmembrane region" description="Helical" evidence="8">
    <location>
        <begin position="283"/>
        <end position="300"/>
    </location>
</feature>
<dbReference type="PANTHER" id="PTHR30472:SF25">
    <property type="entry name" value="ABC TRANSPORTER PERMEASE PROTEIN MJ0876-RELATED"/>
    <property type="match status" value="1"/>
</dbReference>
<evidence type="ECO:0000313" key="9">
    <source>
        <dbReference type="EMBL" id="ABO08937.1"/>
    </source>
</evidence>
<dbReference type="OrthoDB" id="57034at2157"/>
<keyword evidence="6 8" id="KW-1133">Transmembrane helix</keyword>
<dbReference type="Pfam" id="PF01032">
    <property type="entry name" value="FecCD"/>
    <property type="match status" value="1"/>
</dbReference>
<gene>
    <name evidence="9" type="ordered locus">Pcal_1518</name>
</gene>
<sequence>MKAIYLLIIPLLFLELAWGPAGFDPAIVEAVRLPRALGAVAAGAALAISGHLLQTALRNPLADPYLLGVSQTALFTALLSYVLWRLFSAPYLGYLAGSLLGAAAATAVLLYAARRAPLTVVVLFGVLLAFAASSATQLLLLALPPEELGYIYLSLQGTFAAYPPGPVGYAAAAAVAAIYAAAWARARRIAAYIHGEEAAKGLGVDVEKTNLLIAAAGAAAAGVATATVGPVGFIGLLAPHMAKWAEKSVRFDKTLHAAAAMGVALALAADNAIRLLLPRDVPATVVLSIVGAPAAAWLLLKYVRGL</sequence>
<evidence type="ECO:0000256" key="6">
    <source>
        <dbReference type="ARBA" id="ARBA00022989"/>
    </source>
</evidence>
<reference evidence="9" key="1">
    <citation type="submission" date="2007-02" db="EMBL/GenBank/DDBJ databases">
        <title>Complete sequence of Pyrobaculum calidifontis JCM 11548.</title>
        <authorList>
            <consortium name="US DOE Joint Genome Institute"/>
            <person name="Copeland A."/>
            <person name="Lucas S."/>
            <person name="Lapidus A."/>
            <person name="Barry K."/>
            <person name="Glavina del Rio T."/>
            <person name="Dalin E."/>
            <person name="Tice H."/>
            <person name="Pitluck S."/>
            <person name="Chain P."/>
            <person name="Malfatti S."/>
            <person name="Shin M."/>
            <person name="Vergez L."/>
            <person name="Schmutz J."/>
            <person name="Larimer F."/>
            <person name="Land M."/>
            <person name="Hauser L."/>
            <person name="Kyrpides N."/>
            <person name="Mikhailova N."/>
            <person name="Cozen A.E."/>
            <person name="Fitz-Gibbon S.T."/>
            <person name="House C.H."/>
            <person name="Saltikov C."/>
            <person name="Lowe T.M."/>
            <person name="Richardson P."/>
        </authorList>
    </citation>
    <scope>NUCLEOTIDE SEQUENCE [LARGE SCALE GENOMIC DNA]</scope>
    <source>
        <strain evidence="9">JCM 11548</strain>
    </source>
</reference>
<keyword evidence="7 8" id="KW-0472">Membrane</keyword>
<proteinExistence type="inferred from homology"/>
<dbReference type="EMBL" id="CP000561">
    <property type="protein sequence ID" value="ABO08937.1"/>
    <property type="molecule type" value="Genomic_DNA"/>
</dbReference>
<keyword evidence="3" id="KW-0813">Transport</keyword>
<evidence type="ECO:0000256" key="1">
    <source>
        <dbReference type="ARBA" id="ARBA00004651"/>
    </source>
</evidence>
<accession>A3MWC0</accession>